<dbReference type="PANTHER" id="PTHR10026">
    <property type="entry name" value="CYCLIN"/>
    <property type="match status" value="1"/>
</dbReference>
<keyword evidence="5" id="KW-1185">Reference proteome</keyword>
<dbReference type="GO" id="GO:0006357">
    <property type="term" value="P:regulation of transcription by RNA polymerase II"/>
    <property type="evidence" value="ECO:0007669"/>
    <property type="project" value="InterPro"/>
</dbReference>
<comment type="similarity">
    <text evidence="1">Belongs to the cyclin family.</text>
</comment>
<dbReference type="OrthoDB" id="25002at2759"/>
<feature type="domain" description="Cyclin-like" evidence="3">
    <location>
        <begin position="145"/>
        <end position="258"/>
    </location>
</feature>
<dbReference type="Gene3D" id="1.10.472.10">
    <property type="entry name" value="Cyclin-like"/>
    <property type="match status" value="2"/>
</dbReference>
<dbReference type="InterPro" id="IPR036915">
    <property type="entry name" value="Cyclin-like_sf"/>
</dbReference>
<keyword evidence="1" id="KW-0195">Cyclin</keyword>
<feature type="domain" description="Cyclin-like" evidence="3">
    <location>
        <begin position="37"/>
        <end position="132"/>
    </location>
</feature>
<evidence type="ECO:0000313" key="5">
    <source>
        <dbReference type="Proteomes" id="UP000567179"/>
    </source>
</evidence>
<name>A0A8H5BWM1_9AGAR</name>
<sequence>MDSAYNSQWLFPIETLSNTPSTCRLERELYDRARGIEFLYRVGMQLNLPTSAIFTAATWFHRFYMRFSMEDFHRQDVAASCIFLATKTEECGRKLRDVAKVYQAKTGSDPADNKEVDHCQATILMTEEVLLEALCFDFVVESPHANLIDLFNSLDASKDLQEHSWSLAHDSYRTPLCLLFPPKIIAIACYVLAQRVLDGPNSPSLDARISATSPSYSLPTPPSHQPPSPDASRAAVDHYNLSSAEVSHVADAMAILLEFYSSQDHRSASYLSAISSVQPPQHNVRPRLYLSLEELERESAQVPASQSQSQSQEGLGRTPVSSHGGFSPLIQSEEISKPPLSQPEEDV</sequence>
<dbReference type="InterPro" id="IPR006671">
    <property type="entry name" value="Cyclin_N"/>
</dbReference>
<reference evidence="4 5" key="1">
    <citation type="journal article" date="2020" name="ISME J.">
        <title>Uncovering the hidden diversity of litter-decomposition mechanisms in mushroom-forming fungi.</title>
        <authorList>
            <person name="Floudas D."/>
            <person name="Bentzer J."/>
            <person name="Ahren D."/>
            <person name="Johansson T."/>
            <person name="Persson P."/>
            <person name="Tunlid A."/>
        </authorList>
    </citation>
    <scope>NUCLEOTIDE SEQUENCE [LARGE SCALE GENOMIC DNA]</scope>
    <source>
        <strain evidence="4 5">CBS 101986</strain>
    </source>
</reference>
<proteinExistence type="inferred from homology"/>
<dbReference type="EMBL" id="JAACJJ010000001">
    <property type="protein sequence ID" value="KAF5330678.1"/>
    <property type="molecule type" value="Genomic_DNA"/>
</dbReference>
<feature type="region of interest" description="Disordered" evidence="2">
    <location>
        <begin position="208"/>
        <end position="234"/>
    </location>
</feature>
<dbReference type="GO" id="GO:0016538">
    <property type="term" value="F:cyclin-dependent protein serine/threonine kinase regulator activity"/>
    <property type="evidence" value="ECO:0007669"/>
    <property type="project" value="InterPro"/>
</dbReference>
<protein>
    <recommendedName>
        <fullName evidence="3">Cyclin-like domain-containing protein</fullName>
    </recommendedName>
</protein>
<dbReference type="SMART" id="SM00385">
    <property type="entry name" value="CYCLIN"/>
    <property type="match status" value="2"/>
</dbReference>
<gene>
    <name evidence="4" type="ORF">D9619_005559</name>
</gene>
<dbReference type="SUPFAM" id="SSF47954">
    <property type="entry name" value="Cyclin-like"/>
    <property type="match status" value="2"/>
</dbReference>
<comment type="caution">
    <text evidence="4">The sequence shown here is derived from an EMBL/GenBank/DDBJ whole genome shotgun (WGS) entry which is preliminary data.</text>
</comment>
<dbReference type="AlphaFoldDB" id="A0A8H5BWM1"/>
<organism evidence="4 5">
    <name type="scientific">Psilocybe cf. subviscida</name>
    <dbReference type="NCBI Taxonomy" id="2480587"/>
    <lineage>
        <taxon>Eukaryota</taxon>
        <taxon>Fungi</taxon>
        <taxon>Dikarya</taxon>
        <taxon>Basidiomycota</taxon>
        <taxon>Agaricomycotina</taxon>
        <taxon>Agaricomycetes</taxon>
        <taxon>Agaricomycetidae</taxon>
        <taxon>Agaricales</taxon>
        <taxon>Agaricineae</taxon>
        <taxon>Strophariaceae</taxon>
        <taxon>Psilocybe</taxon>
    </lineage>
</organism>
<evidence type="ECO:0000256" key="2">
    <source>
        <dbReference type="SAM" id="MobiDB-lite"/>
    </source>
</evidence>
<dbReference type="CDD" id="cd20546">
    <property type="entry name" value="CYCLIN_SpCG1C_ScCTK2-like_rpt2"/>
    <property type="match status" value="1"/>
</dbReference>
<dbReference type="Proteomes" id="UP000567179">
    <property type="component" value="Unassembled WGS sequence"/>
</dbReference>
<feature type="compositionally biased region" description="Pro residues" evidence="2">
    <location>
        <begin position="219"/>
        <end position="229"/>
    </location>
</feature>
<accession>A0A8H5BWM1</accession>
<dbReference type="InterPro" id="IPR043198">
    <property type="entry name" value="Cyclin/Ssn8"/>
</dbReference>
<evidence type="ECO:0000313" key="4">
    <source>
        <dbReference type="EMBL" id="KAF5330678.1"/>
    </source>
</evidence>
<evidence type="ECO:0000256" key="1">
    <source>
        <dbReference type="RuleBase" id="RU000383"/>
    </source>
</evidence>
<evidence type="ECO:0000259" key="3">
    <source>
        <dbReference type="SMART" id="SM00385"/>
    </source>
</evidence>
<feature type="region of interest" description="Disordered" evidence="2">
    <location>
        <begin position="298"/>
        <end position="347"/>
    </location>
</feature>
<dbReference type="Pfam" id="PF00134">
    <property type="entry name" value="Cyclin_N"/>
    <property type="match status" value="1"/>
</dbReference>
<dbReference type="InterPro" id="IPR013763">
    <property type="entry name" value="Cyclin-like_dom"/>
</dbReference>